<evidence type="ECO:0000313" key="3">
    <source>
        <dbReference type="EMBL" id="MCM2576152.1"/>
    </source>
</evidence>
<evidence type="ECO:0000256" key="1">
    <source>
        <dbReference type="SAM" id="MobiDB-lite"/>
    </source>
</evidence>
<keyword evidence="4" id="KW-1185">Reference proteome</keyword>
<dbReference type="InterPro" id="IPR035985">
    <property type="entry name" value="Ubiquitin-activating_enz"/>
</dbReference>
<organism evidence="3 4">
    <name type="scientific">Streptomyces meridianus</name>
    <dbReference type="NCBI Taxonomy" id="2938945"/>
    <lineage>
        <taxon>Bacteria</taxon>
        <taxon>Bacillati</taxon>
        <taxon>Actinomycetota</taxon>
        <taxon>Actinomycetes</taxon>
        <taxon>Kitasatosporales</taxon>
        <taxon>Streptomycetaceae</taxon>
        <taxon>Streptomyces</taxon>
    </lineage>
</organism>
<keyword evidence="3" id="KW-0808">Transferase</keyword>
<sequence length="385" mass="39942">MHPMLKPALRRCWRDRNTMQFGVSPAHAVVLGPVDPATGSFLGLLDGTRGLPLLRREAAALGLPDSAVEALVERLAAAGLLDDPTAIPGPTVPPGPEWERLRPDLAALSLRHPAPGDAWRRMAARRETRVQVRGAGRVGAAVAAGLSAAGIGRVHVVDGGCVEPWDVSPSGMRVESVGQRRDAAGRRLVRASSPSRTGEREDPGDCAARTALVVHAPRDGLSALAPDPVPSEDLLASGTPHLYTGVIENTGIVGPLVLPGEAPCSGCLALEREAHEPGWSRMVAQWRSGRATAVHACDSALASVVAGVAVVHALAFLDGTLPSSVGARLELVPPDLAGDPQRISAHPSCPCGAWRTEPASGQRAGDRRAQGSTVPIAPRVPEAAV</sequence>
<feature type="region of interest" description="Disordered" evidence="1">
    <location>
        <begin position="354"/>
        <end position="385"/>
    </location>
</feature>
<evidence type="ECO:0000313" key="4">
    <source>
        <dbReference type="Proteomes" id="UP001167160"/>
    </source>
</evidence>
<reference evidence="3" key="1">
    <citation type="journal article" date="2023" name="Int. J. Syst. Evol. Microbiol.">
        <title>Streptomyces meridianus sp. nov. isolated from brackish water of the Tagus estuary in Alcochete, Portugal.</title>
        <authorList>
            <person name="Santos J.D.N."/>
            <person name="Klimek D."/>
            <person name="Calusinska M."/>
            <person name="Lobo Da Cunha A."/>
            <person name="Catita J."/>
            <person name="Goncalves H."/>
            <person name="Gonzalez I."/>
            <person name="Reyes F."/>
            <person name="Lage O.M."/>
        </authorList>
    </citation>
    <scope>NUCLEOTIDE SEQUENCE</scope>
    <source>
        <strain evidence="3">MTZ3.1</strain>
    </source>
</reference>
<keyword evidence="3" id="KW-0548">Nucleotidyltransferase</keyword>
<gene>
    <name evidence="3" type="ORF">M1E25_02090</name>
</gene>
<dbReference type="RefSeq" id="WP_251408515.1">
    <property type="nucleotide sequence ID" value="NZ_JAMQGM010000002.1"/>
</dbReference>
<protein>
    <submittedName>
        <fullName evidence="3">ThiF family adenylyltransferase</fullName>
    </submittedName>
</protein>
<dbReference type="InterPro" id="IPR000594">
    <property type="entry name" value="ThiF_NAD_FAD-bd"/>
</dbReference>
<dbReference type="Pfam" id="PF00899">
    <property type="entry name" value="ThiF"/>
    <property type="match status" value="1"/>
</dbReference>
<dbReference type="SUPFAM" id="SSF69572">
    <property type="entry name" value="Activating enzymes of the ubiquitin-like proteins"/>
    <property type="match status" value="1"/>
</dbReference>
<accession>A0ABT0X3B3</accession>
<feature type="region of interest" description="Disordered" evidence="1">
    <location>
        <begin position="172"/>
        <end position="204"/>
    </location>
</feature>
<dbReference type="GO" id="GO:0016779">
    <property type="term" value="F:nucleotidyltransferase activity"/>
    <property type="evidence" value="ECO:0007669"/>
    <property type="project" value="UniProtKB-KW"/>
</dbReference>
<dbReference type="Proteomes" id="UP001167160">
    <property type="component" value="Unassembled WGS sequence"/>
</dbReference>
<dbReference type="Gene3D" id="3.40.50.720">
    <property type="entry name" value="NAD(P)-binding Rossmann-like Domain"/>
    <property type="match status" value="2"/>
</dbReference>
<proteinExistence type="predicted"/>
<dbReference type="EMBL" id="JAMQGM010000002">
    <property type="protein sequence ID" value="MCM2576152.1"/>
    <property type="molecule type" value="Genomic_DNA"/>
</dbReference>
<name>A0ABT0X3B3_9ACTN</name>
<comment type="caution">
    <text evidence="3">The sequence shown here is derived from an EMBL/GenBank/DDBJ whole genome shotgun (WGS) entry which is preliminary data.</text>
</comment>
<feature type="domain" description="THIF-type NAD/FAD binding fold" evidence="2">
    <location>
        <begin position="126"/>
        <end position="350"/>
    </location>
</feature>
<evidence type="ECO:0000259" key="2">
    <source>
        <dbReference type="Pfam" id="PF00899"/>
    </source>
</evidence>